<evidence type="ECO:0000313" key="1">
    <source>
        <dbReference type="EMBL" id="OXR39649.1"/>
    </source>
</evidence>
<dbReference type="Proteomes" id="UP000215506">
    <property type="component" value="Unassembled WGS sequence"/>
</dbReference>
<organism evidence="1 2">
    <name type="scientific">Nocardia cerradoensis</name>
    <dbReference type="NCBI Taxonomy" id="85688"/>
    <lineage>
        <taxon>Bacteria</taxon>
        <taxon>Bacillati</taxon>
        <taxon>Actinomycetota</taxon>
        <taxon>Actinomycetes</taxon>
        <taxon>Mycobacteriales</taxon>
        <taxon>Nocardiaceae</taxon>
        <taxon>Nocardia</taxon>
    </lineage>
</organism>
<reference evidence="1 2" key="1">
    <citation type="submission" date="2017-07" db="EMBL/GenBank/DDBJ databases">
        <title>First draft Genome Sequence of Nocardia cerradoensis isolated from human infection.</title>
        <authorList>
            <person name="Carrasco G."/>
        </authorList>
    </citation>
    <scope>NUCLEOTIDE SEQUENCE [LARGE SCALE GENOMIC DNA]</scope>
    <source>
        <strain evidence="1 2">CNM20130759</strain>
    </source>
</reference>
<protein>
    <submittedName>
        <fullName evidence="1">Uncharacterized protein</fullName>
    </submittedName>
</protein>
<comment type="caution">
    <text evidence="1">The sequence shown here is derived from an EMBL/GenBank/DDBJ whole genome shotgun (WGS) entry which is preliminary data.</text>
</comment>
<proteinExistence type="predicted"/>
<sequence length="56" mass="6264">MEKLLDAAQRDYDMPPGARWVPARLGGTAPTLEQAKVLEREEMERRAAAKARRAQG</sequence>
<gene>
    <name evidence="1" type="ORF">B7C42_08280</name>
</gene>
<keyword evidence="2" id="KW-1185">Reference proteome</keyword>
<name>A0A231GSP7_9NOCA</name>
<dbReference type="EMBL" id="NGAF01000103">
    <property type="protein sequence ID" value="OXR39649.1"/>
    <property type="molecule type" value="Genomic_DNA"/>
</dbReference>
<dbReference type="AlphaFoldDB" id="A0A231GSP7"/>
<evidence type="ECO:0000313" key="2">
    <source>
        <dbReference type="Proteomes" id="UP000215506"/>
    </source>
</evidence>
<accession>A0A231GSP7</accession>